<keyword evidence="4" id="KW-1185">Reference proteome</keyword>
<feature type="compositionally biased region" description="Low complexity" evidence="2">
    <location>
        <begin position="279"/>
        <end position="297"/>
    </location>
</feature>
<dbReference type="EMBL" id="JALJOS010000024">
    <property type="protein sequence ID" value="KAK9825504.1"/>
    <property type="molecule type" value="Genomic_DNA"/>
</dbReference>
<sequence length="597" mass="63963">MWPSCSLRLCPASSRLAFQTCRSRQPSRLSLQHSSPTCRPNAPFGSLPGNRRHAGFCLAATSSNAKALRAEIEELQEERELALRTAQLSSAKTKKLAKELQELHTAAFQAVKDNKEVLARRLLEDKMQLSEELSSAEARSSANFVLANRLARFIGDKQSQLRGESPAASGSRTDQQEPPYLGGTPGNRPPQAPSSSVMEDASRDPWRQPWPPAQPSQQSPTSASGSTSSGAFKSERELNNRFVELERQELERMMRASSASRDPLKGDGARDIDVSWEKSNGGSSSGRGSSASDSMPTPSAPPYPSPSTSSTQTSDFSQQRTAGLSSRPSQADRSNTGTSGRPATSGGTVGWWQMGEKLHRQLTGRSSDHEPTQPSDGGLSAAHQADMILQLILDQQRQNAPLQGTDLVALAGRSLRAHLAGREIPSVASTPIDIRRKVLRAAVNVCLHCLETGKNVLPTTGWAAGLSNIVEDHYPQLFIVSITAAVDLAAEDAAAAVEDALISLCKAALADALPGANRGTASSDAGQASIKRLQQLHAALRPFVDGELALRFSRVYKELFEGTNERDRLWLLLAFKSVAGKDAAALVACAEALGVSY</sequence>
<feature type="region of interest" description="Disordered" evidence="2">
    <location>
        <begin position="157"/>
        <end position="350"/>
    </location>
</feature>
<dbReference type="AlphaFoldDB" id="A0AAW1QWG4"/>
<evidence type="ECO:0000313" key="3">
    <source>
        <dbReference type="EMBL" id="KAK9825504.1"/>
    </source>
</evidence>
<feature type="coiled-coil region" evidence="1">
    <location>
        <begin position="58"/>
        <end position="139"/>
    </location>
</feature>
<feature type="compositionally biased region" description="Polar residues" evidence="2">
    <location>
        <begin position="157"/>
        <end position="173"/>
    </location>
</feature>
<evidence type="ECO:0000256" key="1">
    <source>
        <dbReference type="SAM" id="Coils"/>
    </source>
</evidence>
<keyword evidence="1" id="KW-0175">Coiled coil</keyword>
<dbReference type="Proteomes" id="UP001438707">
    <property type="component" value="Unassembled WGS sequence"/>
</dbReference>
<evidence type="ECO:0000313" key="4">
    <source>
        <dbReference type="Proteomes" id="UP001438707"/>
    </source>
</evidence>
<name>A0AAW1QWG4_9CHLO</name>
<feature type="compositionally biased region" description="Basic and acidic residues" evidence="2">
    <location>
        <begin position="233"/>
        <end position="254"/>
    </location>
</feature>
<proteinExistence type="predicted"/>
<comment type="caution">
    <text evidence="3">The sequence shown here is derived from an EMBL/GenBank/DDBJ whole genome shotgun (WGS) entry which is preliminary data.</text>
</comment>
<evidence type="ECO:0000256" key="2">
    <source>
        <dbReference type="SAM" id="MobiDB-lite"/>
    </source>
</evidence>
<gene>
    <name evidence="3" type="ORF">WJX74_002249</name>
</gene>
<organism evidence="3 4">
    <name type="scientific">Apatococcus lobatus</name>
    <dbReference type="NCBI Taxonomy" id="904363"/>
    <lineage>
        <taxon>Eukaryota</taxon>
        <taxon>Viridiplantae</taxon>
        <taxon>Chlorophyta</taxon>
        <taxon>core chlorophytes</taxon>
        <taxon>Trebouxiophyceae</taxon>
        <taxon>Chlorellales</taxon>
        <taxon>Chlorellaceae</taxon>
        <taxon>Apatococcus</taxon>
    </lineage>
</organism>
<feature type="compositionally biased region" description="Basic and acidic residues" evidence="2">
    <location>
        <begin position="262"/>
        <end position="276"/>
    </location>
</feature>
<reference evidence="3 4" key="1">
    <citation type="journal article" date="2024" name="Nat. Commun.">
        <title>Phylogenomics reveals the evolutionary origins of lichenization in chlorophyte algae.</title>
        <authorList>
            <person name="Puginier C."/>
            <person name="Libourel C."/>
            <person name="Otte J."/>
            <person name="Skaloud P."/>
            <person name="Haon M."/>
            <person name="Grisel S."/>
            <person name="Petersen M."/>
            <person name="Berrin J.G."/>
            <person name="Delaux P.M."/>
            <person name="Dal Grande F."/>
            <person name="Keller J."/>
        </authorList>
    </citation>
    <scope>NUCLEOTIDE SEQUENCE [LARGE SCALE GENOMIC DNA]</scope>
    <source>
        <strain evidence="3 4">SAG 2145</strain>
    </source>
</reference>
<feature type="compositionally biased region" description="Polar residues" evidence="2">
    <location>
        <begin position="315"/>
        <end position="346"/>
    </location>
</feature>
<protein>
    <submittedName>
        <fullName evidence="3">Uncharacterized protein</fullName>
    </submittedName>
</protein>
<accession>A0AAW1QWG4</accession>
<feature type="region of interest" description="Disordered" evidence="2">
    <location>
        <begin position="361"/>
        <end position="380"/>
    </location>
</feature>
<feature type="compositionally biased region" description="Low complexity" evidence="2">
    <location>
        <begin position="215"/>
        <end position="230"/>
    </location>
</feature>